<dbReference type="AlphaFoldDB" id="I2GUV2"/>
<dbReference type="PANTHER" id="PTHR23236:SF12">
    <property type="entry name" value="EUKARYOTIC INITIATION FACTOR 4B-RELATED"/>
    <property type="match status" value="1"/>
</dbReference>
<dbReference type="PANTHER" id="PTHR23236">
    <property type="entry name" value="EUKARYOTIC TRANSLATION INITIATION FACTOR 4B/4H"/>
    <property type="match status" value="1"/>
</dbReference>
<dbReference type="Gene3D" id="3.30.70.330">
    <property type="match status" value="1"/>
</dbReference>
<evidence type="ECO:0000259" key="3">
    <source>
        <dbReference type="PROSITE" id="PS50102"/>
    </source>
</evidence>
<dbReference type="SMART" id="SM00360">
    <property type="entry name" value="RRM"/>
    <property type="match status" value="1"/>
</dbReference>
<sequence length="145" mass="16371">MEKRTPVNDSNLTRTKNSLISLNKISNFETQAEADKCSIFIGNIDPSVTPDVIEEHFKVSGQIKRITLFGDGHASHSKGYAYVEFISPSGQENALKLNGSVLNNKRIIVQKKRTNLPRYKRNNQDSKGVYFHAKWNSSKTSDSKR</sequence>
<dbReference type="HOGENOM" id="CLU_012062_23_6_1"/>
<organism evidence="4 5">
    <name type="scientific">Henningerozyma blattae (strain ATCC 34711 / CBS 6284 / DSM 70876 / NBRC 10599 / NRRL Y-10934 / UCD 77-7)</name>
    <name type="common">Yeast</name>
    <name type="synonym">Tetrapisispora blattae</name>
    <dbReference type="NCBI Taxonomy" id="1071380"/>
    <lineage>
        <taxon>Eukaryota</taxon>
        <taxon>Fungi</taxon>
        <taxon>Dikarya</taxon>
        <taxon>Ascomycota</taxon>
        <taxon>Saccharomycotina</taxon>
        <taxon>Saccharomycetes</taxon>
        <taxon>Saccharomycetales</taxon>
        <taxon>Saccharomycetaceae</taxon>
        <taxon>Henningerozyma</taxon>
    </lineage>
</organism>
<feature type="domain" description="RRM" evidence="3">
    <location>
        <begin position="37"/>
        <end position="114"/>
    </location>
</feature>
<dbReference type="Proteomes" id="UP000002866">
    <property type="component" value="Chromosome 1"/>
</dbReference>
<gene>
    <name evidence="4" type="primary">TBLA0A01040</name>
    <name evidence="4" type="ORF">TBLA_0A01040</name>
</gene>
<dbReference type="KEGG" id="tbl:TBLA_0A01040"/>
<dbReference type="SUPFAM" id="SSF54928">
    <property type="entry name" value="RNA-binding domain, RBD"/>
    <property type="match status" value="1"/>
</dbReference>
<proteinExistence type="predicted"/>
<protein>
    <recommendedName>
        <fullName evidence="3">RRM domain-containing protein</fullName>
    </recommendedName>
</protein>
<reference evidence="4 5" key="1">
    <citation type="journal article" date="2011" name="Proc. Natl. Acad. Sci. U.S.A.">
        <title>Evolutionary erosion of yeast sex chromosomes by mating-type switching accidents.</title>
        <authorList>
            <person name="Gordon J.L."/>
            <person name="Armisen D."/>
            <person name="Proux-Wera E."/>
            <person name="Oheigeartaigh S.S."/>
            <person name="Byrne K.P."/>
            <person name="Wolfe K.H."/>
        </authorList>
    </citation>
    <scope>NUCLEOTIDE SEQUENCE [LARGE SCALE GENOMIC DNA]</scope>
    <source>
        <strain evidence="5">ATCC 34711 / CBS 6284 / DSM 70876 / NBRC 10599 / NRRL Y-10934 / UCD 77-7</strain>
    </source>
</reference>
<dbReference type="eggNOG" id="KOG4209">
    <property type="taxonomic scope" value="Eukaryota"/>
</dbReference>
<dbReference type="PROSITE" id="PS50102">
    <property type="entry name" value="RRM"/>
    <property type="match status" value="1"/>
</dbReference>
<dbReference type="OMA" id="HAFIEFA"/>
<dbReference type="InParanoid" id="I2GUV2"/>
<dbReference type="EMBL" id="HE806316">
    <property type="protein sequence ID" value="CCH57904.1"/>
    <property type="molecule type" value="Genomic_DNA"/>
</dbReference>
<dbReference type="InterPro" id="IPR000504">
    <property type="entry name" value="RRM_dom"/>
</dbReference>
<dbReference type="RefSeq" id="XP_004177423.1">
    <property type="nucleotide sequence ID" value="XM_004177375.1"/>
</dbReference>
<name>I2GUV2_HENB6</name>
<dbReference type="GO" id="GO:0008143">
    <property type="term" value="F:poly(A) binding"/>
    <property type="evidence" value="ECO:0007669"/>
    <property type="project" value="TreeGrafter"/>
</dbReference>
<dbReference type="InterPro" id="IPR035979">
    <property type="entry name" value="RBD_domain_sf"/>
</dbReference>
<dbReference type="OrthoDB" id="4726at2759"/>
<dbReference type="STRING" id="1071380.I2GUV2"/>
<evidence type="ECO:0000313" key="4">
    <source>
        <dbReference type="EMBL" id="CCH57904.1"/>
    </source>
</evidence>
<keyword evidence="1 2" id="KW-0694">RNA-binding</keyword>
<evidence type="ECO:0000313" key="5">
    <source>
        <dbReference type="Proteomes" id="UP000002866"/>
    </source>
</evidence>
<keyword evidence="5" id="KW-1185">Reference proteome</keyword>
<dbReference type="GeneID" id="14493383"/>
<dbReference type="InterPro" id="IPR012677">
    <property type="entry name" value="Nucleotide-bd_a/b_plait_sf"/>
</dbReference>
<evidence type="ECO:0000256" key="2">
    <source>
        <dbReference type="PROSITE-ProRule" id="PRU00176"/>
    </source>
</evidence>
<accession>I2GUV2</accession>
<dbReference type="Pfam" id="PF00076">
    <property type="entry name" value="RRM_1"/>
    <property type="match status" value="1"/>
</dbReference>
<dbReference type="GO" id="GO:0005737">
    <property type="term" value="C:cytoplasm"/>
    <property type="evidence" value="ECO:0007669"/>
    <property type="project" value="TreeGrafter"/>
</dbReference>
<evidence type="ECO:0000256" key="1">
    <source>
        <dbReference type="ARBA" id="ARBA00022884"/>
    </source>
</evidence>